<evidence type="ECO:0000256" key="5">
    <source>
        <dbReference type="ARBA" id="ARBA00012643"/>
    </source>
</evidence>
<dbReference type="Pfam" id="PF05822">
    <property type="entry name" value="UMPH-1"/>
    <property type="match status" value="1"/>
</dbReference>
<evidence type="ECO:0000256" key="3">
    <source>
        <dbReference type="ARBA" id="ARBA00008389"/>
    </source>
</evidence>
<evidence type="ECO:0000256" key="2">
    <source>
        <dbReference type="ARBA" id="ARBA00004123"/>
    </source>
</evidence>
<comment type="subcellular location">
    <subcellularLocation>
        <location evidence="2">Nucleus</location>
    </subcellularLocation>
</comment>
<dbReference type="FunFam" id="1.10.150.340:FF:000001">
    <property type="entry name" value="Cytosolic 5-nucleotidase 3-like"/>
    <property type="match status" value="1"/>
</dbReference>
<dbReference type="PANTHER" id="PTHR21483">
    <property type="entry name" value="RNA POLYMERASE II-ASSOCIATED PROTEIN 1"/>
    <property type="match status" value="1"/>
</dbReference>
<evidence type="ECO:0000256" key="13">
    <source>
        <dbReference type="SAM" id="MobiDB-lite"/>
    </source>
</evidence>
<accession>A0AAV2YPH8</accession>
<dbReference type="GO" id="GO:0000287">
    <property type="term" value="F:magnesium ion binding"/>
    <property type="evidence" value="ECO:0007669"/>
    <property type="project" value="InterPro"/>
</dbReference>
<dbReference type="GO" id="GO:0000166">
    <property type="term" value="F:nucleotide binding"/>
    <property type="evidence" value="ECO:0007669"/>
    <property type="project" value="UniProtKB-KW"/>
</dbReference>
<dbReference type="InterPro" id="IPR006434">
    <property type="entry name" value="Pyrimidine_nucleotidase_eu"/>
</dbReference>
<dbReference type="GO" id="GO:0008253">
    <property type="term" value="F:5'-nucleotidase activity"/>
    <property type="evidence" value="ECO:0007669"/>
    <property type="project" value="UniProtKB-EC"/>
</dbReference>
<evidence type="ECO:0000256" key="4">
    <source>
        <dbReference type="ARBA" id="ARBA00009953"/>
    </source>
</evidence>
<dbReference type="InterPro" id="IPR023214">
    <property type="entry name" value="HAD_sf"/>
</dbReference>
<comment type="similarity">
    <text evidence="4">Belongs to the RPAP1 family.</text>
</comment>
<dbReference type="InterPro" id="IPR057989">
    <property type="entry name" value="TPR_RPAP1/MINIYO-like"/>
</dbReference>
<evidence type="ECO:0000256" key="7">
    <source>
        <dbReference type="ARBA" id="ARBA00022741"/>
    </source>
</evidence>
<dbReference type="InterPro" id="IPR039913">
    <property type="entry name" value="RPAP1/Rba50"/>
</dbReference>
<dbReference type="Pfam" id="PF25766">
    <property type="entry name" value="TPR_RPAP1"/>
    <property type="match status" value="1"/>
</dbReference>
<keyword evidence="8" id="KW-0378">Hydrolase</keyword>
<keyword evidence="9" id="KW-0460">Magnesium</keyword>
<keyword evidence="12" id="KW-0539">Nucleus</keyword>
<dbReference type="InterPro" id="IPR036412">
    <property type="entry name" value="HAD-like_sf"/>
</dbReference>
<evidence type="ECO:0000256" key="10">
    <source>
        <dbReference type="ARBA" id="ARBA00023080"/>
    </source>
</evidence>
<keyword evidence="11" id="KW-0804">Transcription</keyword>
<feature type="compositionally biased region" description="Basic and acidic residues" evidence="13">
    <location>
        <begin position="58"/>
        <end position="68"/>
    </location>
</feature>
<dbReference type="GO" id="GO:0009117">
    <property type="term" value="P:nucleotide metabolic process"/>
    <property type="evidence" value="ECO:0007669"/>
    <property type="project" value="UniProtKB-KW"/>
</dbReference>
<comment type="caution">
    <text evidence="17">The sequence shown here is derived from an EMBL/GenBank/DDBJ whole genome shotgun (WGS) entry which is preliminary data.</text>
</comment>
<sequence>MTVITFESTKAMATQEARKDAAAMGLDLDDELQQLLKEQETFMRENKKPAAKVKRMGKPVEAEAKKDEEDPAPVAPILKGVVERDVVVLSSKDLNLIPHKQEKGFPQVQRRGESLFGRRQRQTTQPPATPIARPAVARTPLGARKDDTELKDAEWNDIDEANTARINEMSLDKIRAAQEELKRSLDPQLLEKLMNRRAKPAPKKSAAAVAKSMAAPTLMKEGRSATKITPGAHLNTTDSDEVDRKAAVAVDLSKIQTEEELFEQAQHLPAEEKAKHEWMKPVQPKQQQQASRASRRVQEQRKNKQEASDERFNFDGDVVDANAALPVHSGLFHHGDEPEAAGYTMTELLHLGRSTMASQRTVALTTIAKILLKRQQQPTGSRIPSVLPDELPVTLRTGLDDQNYTALSAAVTALHAYMVPTIQRPQQDDFEGPYGSVGLPIKVHLHSNDGDGGVVQAHDDIVYFNSDGDEENAIDDNELLSLDPTQGMLQMDVQVRFAYIIDTIQLPEPDAVDKMFDILTQIARHSPSAAKQLTGNARLLHVIQKKYIESERVLTMEEQDPRALGLTLKALVLVRVICQGDREAAKTLMEKGLIQATKGFLAVKGDALGPMIEAYQLESLRIWRVLLGYGLDFHCFSYLFPLLCGFQAANLVLPKGEQPERSSTVRSATVMAALFGALEAFCGLVSVHEAQHYFSQLGHFIQVASSEACERWQLTEQRSSDVVLGATLRFLAAACPLAGKFHLDKTAFVKVFERIHDCAGITDLKDTTPLVHQVVVLRLHKQVIANGLLSDDRDDEEVAETFFHKTKDTSLAILGRVLPTLAPSDVMKTASATELALFVADMIVSTKSSDERLGRQVYQTGLTLLRLLGTGLEFWLHQLLERVIFHPALLQLIGYFPDTTDATRMSHVLIPMYQALVNSTATQEEHSKRLFDNKHQNPKEKQSCHLRLPQRDREYMASNLPLPSFWVFCPLSRLDFGLTGSDGRKLNPTPVQNEELRLIVSATCRFIYQLEVVGATATDAKDNLGSEDKLFHLMHFLVGILQHSSTKKKTLFDGMLRNLQAFTDLDPATANGGGGNVFTSDEQTVMTFVEKLVNEFTSSSYANVHFSRCITLFLMNEFPVNIRKWVWKELQDAHLLHCLQAFEPLSTANGQAFFKQSTTGVVIGEEQIVQLMTKALRTQLVTASKGELAYHFAVHHVVVYLFGKANDIAVTSMSFSRQTLLKELVQSAPRPVWQSIVSYDPVTANPMASPPESSVKTVRVKAVLEHGQLSSEEASKFCELCGGASSDAPAAPRPAMIVGDPDRFARKWKKFCTDGVDKLIVISDFDQTLTPYRKPDGQREQSSHGLLMTSSLIDPVIRKKEDELFEIYFPIEMSPTMTREEKLPFMVEWWNHTHKLLIDNVVTKKQIQDIVAQSDLTFRDGFTEIFGVLAQENVPTLIFSAGLYDVIHAVLDKEYAKTVGRAPPPNVHVVSNMMKFNEEGRVVDFHGNVIHCFNKNASVLLGTEFWKQCQMEKRHNILLLGDTIGDTAMANGLEFNEDEIIRVGFLNLHVEDSLEEFVNAYDVVLTNDASLRSVELLLHQLKK</sequence>
<dbReference type="Pfam" id="PF08620">
    <property type="entry name" value="RPAP1_C"/>
    <property type="match status" value="1"/>
</dbReference>
<dbReference type="InterPro" id="IPR013929">
    <property type="entry name" value="RPAP1_C"/>
</dbReference>
<comment type="catalytic activity">
    <reaction evidence="1">
        <text>a ribonucleoside 5'-phosphate + H2O = a ribonucleoside + phosphate</text>
        <dbReference type="Rhea" id="RHEA:12484"/>
        <dbReference type="ChEBI" id="CHEBI:15377"/>
        <dbReference type="ChEBI" id="CHEBI:18254"/>
        <dbReference type="ChEBI" id="CHEBI:43474"/>
        <dbReference type="ChEBI" id="CHEBI:58043"/>
        <dbReference type="EC" id="3.1.3.5"/>
    </reaction>
</comment>
<dbReference type="PANTHER" id="PTHR21483:SF18">
    <property type="entry name" value="RNA POLYMERASE II-ASSOCIATED PROTEIN 1"/>
    <property type="match status" value="1"/>
</dbReference>
<feature type="compositionally biased region" description="Basic and acidic residues" evidence="13">
    <location>
        <begin position="296"/>
        <end position="314"/>
    </location>
</feature>
<evidence type="ECO:0000256" key="12">
    <source>
        <dbReference type="ARBA" id="ARBA00023242"/>
    </source>
</evidence>
<dbReference type="Gene3D" id="3.40.50.1000">
    <property type="entry name" value="HAD superfamily/HAD-like"/>
    <property type="match status" value="1"/>
</dbReference>
<feature type="region of interest" description="Disordered" evidence="13">
    <location>
        <begin position="272"/>
        <end position="315"/>
    </location>
</feature>
<dbReference type="GO" id="GO:0005737">
    <property type="term" value="C:cytoplasm"/>
    <property type="evidence" value="ECO:0007669"/>
    <property type="project" value="InterPro"/>
</dbReference>
<evidence type="ECO:0000259" key="14">
    <source>
        <dbReference type="Pfam" id="PF08620"/>
    </source>
</evidence>
<feature type="domain" description="RPAP1 N-terminal" evidence="15">
    <location>
        <begin position="157"/>
        <end position="199"/>
    </location>
</feature>
<dbReference type="SFLD" id="SFLDS00003">
    <property type="entry name" value="Haloacid_Dehalogenase"/>
    <property type="match status" value="1"/>
</dbReference>
<feature type="domain" description="RPAP1/MINIYO-like TPR repeats" evidence="16">
    <location>
        <begin position="1084"/>
        <end position="1205"/>
    </location>
</feature>
<dbReference type="SFLD" id="SFLDG01128">
    <property type="entry name" value="C1.4:_5'-Nucleotidase_Like"/>
    <property type="match status" value="1"/>
</dbReference>
<name>A0AAV2YPH8_9STRA</name>
<proteinExistence type="inferred from homology"/>
<evidence type="ECO:0000259" key="16">
    <source>
        <dbReference type="Pfam" id="PF25766"/>
    </source>
</evidence>
<evidence type="ECO:0000313" key="18">
    <source>
        <dbReference type="Proteomes" id="UP001146120"/>
    </source>
</evidence>
<dbReference type="InterPro" id="IPR013930">
    <property type="entry name" value="RPAP1_N"/>
</dbReference>
<evidence type="ECO:0000313" key="17">
    <source>
        <dbReference type="EMBL" id="DAZ95233.1"/>
    </source>
</evidence>
<feature type="region of interest" description="Disordered" evidence="13">
    <location>
        <begin position="117"/>
        <end position="148"/>
    </location>
</feature>
<feature type="domain" description="RPAP1 C-terminal" evidence="14">
    <location>
        <begin position="311"/>
        <end position="373"/>
    </location>
</feature>
<keyword evidence="6" id="KW-0479">Metal-binding</keyword>
<evidence type="ECO:0000256" key="11">
    <source>
        <dbReference type="ARBA" id="ARBA00023163"/>
    </source>
</evidence>
<keyword evidence="18" id="KW-1185">Reference proteome</keyword>
<dbReference type="Gene3D" id="1.10.150.340">
    <property type="entry name" value="Pyrimidine 5'-nucleotidase (UMPH-1), N-terminal domain"/>
    <property type="match status" value="1"/>
</dbReference>
<evidence type="ECO:0000256" key="6">
    <source>
        <dbReference type="ARBA" id="ARBA00022723"/>
    </source>
</evidence>
<evidence type="ECO:0000259" key="15">
    <source>
        <dbReference type="Pfam" id="PF08621"/>
    </source>
</evidence>
<dbReference type="EMBL" id="DAKRPA010000213">
    <property type="protein sequence ID" value="DAZ95233.1"/>
    <property type="molecule type" value="Genomic_DNA"/>
</dbReference>
<gene>
    <name evidence="17" type="ORF">N0F65_003468</name>
</gene>
<reference evidence="17" key="1">
    <citation type="submission" date="2022-11" db="EMBL/GenBank/DDBJ databases">
        <authorList>
            <person name="Morgan W.R."/>
            <person name="Tartar A."/>
        </authorList>
    </citation>
    <scope>NUCLEOTIDE SEQUENCE</scope>
    <source>
        <strain evidence="17">ARSEF 373</strain>
    </source>
</reference>
<keyword evidence="7" id="KW-0547">Nucleotide-binding</keyword>
<evidence type="ECO:0000256" key="8">
    <source>
        <dbReference type="ARBA" id="ARBA00022801"/>
    </source>
</evidence>
<comment type="similarity">
    <text evidence="3">Belongs to the pyrimidine 5'-nucleotidase family.</text>
</comment>
<feature type="region of interest" description="Disordered" evidence="13">
    <location>
        <begin position="44"/>
        <end position="71"/>
    </location>
</feature>
<feature type="compositionally biased region" description="Low complexity" evidence="13">
    <location>
        <begin position="280"/>
        <end position="292"/>
    </location>
</feature>
<dbReference type="SUPFAM" id="SSF56784">
    <property type="entry name" value="HAD-like"/>
    <property type="match status" value="1"/>
</dbReference>
<protein>
    <recommendedName>
        <fullName evidence="5">5'-nucleotidase</fullName>
        <ecNumber evidence="5">3.1.3.5</ecNumber>
    </recommendedName>
</protein>
<dbReference type="Pfam" id="PF08621">
    <property type="entry name" value="RPAP1_N"/>
    <property type="match status" value="1"/>
</dbReference>
<dbReference type="Proteomes" id="UP001146120">
    <property type="component" value="Unassembled WGS sequence"/>
</dbReference>
<dbReference type="GO" id="GO:0006366">
    <property type="term" value="P:transcription by RNA polymerase II"/>
    <property type="evidence" value="ECO:0007669"/>
    <property type="project" value="InterPro"/>
</dbReference>
<evidence type="ECO:0000256" key="1">
    <source>
        <dbReference type="ARBA" id="ARBA00000815"/>
    </source>
</evidence>
<reference evidence="17" key="2">
    <citation type="journal article" date="2023" name="Microbiol Resour">
        <title>Decontamination and Annotation of the Draft Genome Sequence of the Oomycete Lagenidium giganteum ARSEF 373.</title>
        <authorList>
            <person name="Morgan W.R."/>
            <person name="Tartar A."/>
        </authorList>
    </citation>
    <scope>NUCLEOTIDE SEQUENCE</scope>
    <source>
        <strain evidence="17">ARSEF 373</strain>
    </source>
</reference>
<dbReference type="EC" id="3.1.3.5" evidence="5"/>
<evidence type="ECO:0000256" key="9">
    <source>
        <dbReference type="ARBA" id="ARBA00022842"/>
    </source>
</evidence>
<keyword evidence="10" id="KW-0546">Nucleotide metabolism</keyword>
<organism evidence="17 18">
    <name type="scientific">Lagenidium giganteum</name>
    <dbReference type="NCBI Taxonomy" id="4803"/>
    <lineage>
        <taxon>Eukaryota</taxon>
        <taxon>Sar</taxon>
        <taxon>Stramenopiles</taxon>
        <taxon>Oomycota</taxon>
        <taxon>Peronosporomycetes</taxon>
        <taxon>Pythiales</taxon>
        <taxon>Pythiaceae</taxon>
    </lineage>
</organism>